<keyword evidence="2" id="KW-1185">Reference proteome</keyword>
<dbReference type="RefSeq" id="WP_207824919.1">
    <property type="nucleotide sequence ID" value="NZ_CP062006.1"/>
</dbReference>
<proteinExistence type="predicted"/>
<evidence type="ECO:0000313" key="1">
    <source>
        <dbReference type="EMBL" id="QTC88016.1"/>
    </source>
</evidence>
<dbReference type="EMBL" id="CP062006">
    <property type="protein sequence ID" value="QTC88016.1"/>
    <property type="molecule type" value="Genomic_DNA"/>
</dbReference>
<evidence type="ECO:0000313" key="2">
    <source>
        <dbReference type="Proteomes" id="UP000663942"/>
    </source>
</evidence>
<name>A0ABX7SJY9_9CAUL</name>
<organism evidence="1 2">
    <name type="scientific">Brevundimonas pondensis</name>
    <dbReference type="NCBI Taxonomy" id="2774189"/>
    <lineage>
        <taxon>Bacteria</taxon>
        <taxon>Pseudomonadati</taxon>
        <taxon>Pseudomonadota</taxon>
        <taxon>Alphaproteobacteria</taxon>
        <taxon>Caulobacterales</taxon>
        <taxon>Caulobacteraceae</taxon>
        <taxon>Brevundimonas</taxon>
    </lineage>
</organism>
<gene>
    <name evidence="1" type="ORF">IFE19_00990</name>
</gene>
<dbReference type="Proteomes" id="UP000663942">
    <property type="component" value="Chromosome"/>
</dbReference>
<accession>A0ABX7SJY9</accession>
<reference evidence="1 2" key="1">
    <citation type="submission" date="2020-09" db="EMBL/GenBank/DDBJ databases">
        <title>Brevundimonas sp. LVF1 isolated from an oligotrophic pond in Goettingen, Germany.</title>
        <authorList>
            <person name="Friedrich I."/>
            <person name="Klassen A."/>
            <person name="Neubauer H."/>
            <person name="Schneider D."/>
            <person name="Hertel R."/>
            <person name="Daniel R."/>
        </authorList>
    </citation>
    <scope>NUCLEOTIDE SEQUENCE [LARGE SCALE GENOMIC DNA]</scope>
    <source>
        <strain evidence="1 2">LVF1</strain>
    </source>
</reference>
<sequence>MTALRSPSAAFARPVSAILNPNRDGMVGEFVFGGDAAASRRNLAQRGKLATVNGAPTWSPNWARFTNTSGQNMDTGVASSMRDMTVVAVMRSIGGVGEAVMSNGTPLAGFILAHANHEWRFNNSLNANPPEAASVSLTSGETDFRCGFGWGAFGTVSNLSVGAAGTGFGSNSGSQANGGSRGGQNFIVAPDLGVGGLTFDIAYLAIYDRMLTDRERLEIYQSLRTGLSGRVAIL</sequence>
<protein>
    <submittedName>
        <fullName evidence="1">Uncharacterized protein</fullName>
    </submittedName>
</protein>